<feature type="transmembrane region" description="Helical" evidence="1">
    <location>
        <begin position="15"/>
        <end position="36"/>
    </location>
</feature>
<organism evidence="2 3">
    <name type="scientific">Proteiniphilum acetatigenes</name>
    <dbReference type="NCBI Taxonomy" id="294710"/>
    <lineage>
        <taxon>Bacteria</taxon>
        <taxon>Pseudomonadati</taxon>
        <taxon>Bacteroidota</taxon>
        <taxon>Bacteroidia</taxon>
        <taxon>Bacteroidales</taxon>
        <taxon>Dysgonomonadaceae</taxon>
        <taxon>Proteiniphilum</taxon>
    </lineage>
</organism>
<accession>A0A101HH18</accession>
<keyword evidence="1" id="KW-0812">Transmembrane</keyword>
<gene>
    <name evidence="2" type="ORF">XD92_1082</name>
</gene>
<evidence type="ECO:0000313" key="2">
    <source>
        <dbReference type="EMBL" id="KUK76744.1"/>
    </source>
</evidence>
<proteinExistence type="predicted"/>
<evidence type="ECO:0000256" key="1">
    <source>
        <dbReference type="SAM" id="Phobius"/>
    </source>
</evidence>
<keyword evidence="1" id="KW-1133">Transmembrane helix</keyword>
<evidence type="ECO:0008006" key="4">
    <source>
        <dbReference type="Google" id="ProtNLM"/>
    </source>
</evidence>
<dbReference type="EMBL" id="LGGN01000208">
    <property type="protein sequence ID" value="KUK76744.1"/>
    <property type="molecule type" value="Genomic_DNA"/>
</dbReference>
<keyword evidence="1" id="KW-0472">Membrane</keyword>
<protein>
    <recommendedName>
        <fullName evidence="4">6-phosphogluconate dehydrogenase</fullName>
    </recommendedName>
</protein>
<dbReference type="PATRIC" id="fig|294710.3.peg.1473"/>
<sequence length="151" mass="17372">MDDLTPKKKKSRKGWTLFLGILILALGIFVYVRYYYVFGTGVKSGELNYVVYKGVVFKTYEGELIQSGFRADKPGDTQSNPFNFSVVDKEIAQRLMVASGKMVQLHYREYFASIPWRGYTRFIVDSIISIEEKPLDPVTEKDLTPYLLESM</sequence>
<evidence type="ECO:0000313" key="3">
    <source>
        <dbReference type="Proteomes" id="UP000053860"/>
    </source>
</evidence>
<dbReference type="AlphaFoldDB" id="A0A101HH18"/>
<dbReference type="Proteomes" id="UP000053860">
    <property type="component" value="Unassembled WGS sequence"/>
</dbReference>
<reference evidence="3" key="1">
    <citation type="journal article" date="2015" name="MBio">
        <title>Genome-Resolved Metagenomic Analysis Reveals Roles for Candidate Phyla and Other Microbial Community Members in Biogeochemical Transformations in Oil Reservoirs.</title>
        <authorList>
            <person name="Hu P."/>
            <person name="Tom L."/>
            <person name="Singh A."/>
            <person name="Thomas B.C."/>
            <person name="Baker B.J."/>
            <person name="Piceno Y.M."/>
            <person name="Andersen G.L."/>
            <person name="Banfield J.F."/>
        </authorList>
    </citation>
    <scope>NUCLEOTIDE SEQUENCE [LARGE SCALE GENOMIC DNA]</scope>
</reference>
<name>A0A101HH18_9BACT</name>
<comment type="caution">
    <text evidence="2">The sequence shown here is derived from an EMBL/GenBank/DDBJ whole genome shotgun (WGS) entry which is preliminary data.</text>
</comment>